<keyword evidence="4" id="KW-0863">Zinc-finger</keyword>
<dbReference type="Pfam" id="PF00172">
    <property type="entry name" value="Zn_clus"/>
    <property type="match status" value="1"/>
</dbReference>
<dbReference type="Pfam" id="PF04082">
    <property type="entry name" value="Fungal_trans"/>
    <property type="match status" value="1"/>
</dbReference>
<proteinExistence type="predicted"/>
<dbReference type="GO" id="GO:0000978">
    <property type="term" value="F:RNA polymerase II cis-regulatory region sequence-specific DNA binding"/>
    <property type="evidence" value="ECO:0007669"/>
    <property type="project" value="InterPro"/>
</dbReference>
<dbReference type="OrthoDB" id="654211at2759"/>
<keyword evidence="9" id="KW-0539">Nucleus</keyword>
<evidence type="ECO:0000256" key="2">
    <source>
        <dbReference type="ARBA" id="ARBA00022723"/>
    </source>
</evidence>
<dbReference type="SUPFAM" id="SSF57701">
    <property type="entry name" value="Zn2/Cys6 DNA-binding domain"/>
    <property type="match status" value="1"/>
</dbReference>
<comment type="subcellular location">
    <subcellularLocation>
        <location evidence="1">Nucleus</location>
    </subcellularLocation>
</comment>
<evidence type="ECO:0000256" key="6">
    <source>
        <dbReference type="ARBA" id="ARBA00023015"/>
    </source>
</evidence>
<dbReference type="InterPro" id="IPR051059">
    <property type="entry name" value="VerF-like"/>
</dbReference>
<dbReference type="EMBL" id="ML736169">
    <property type="protein sequence ID" value="KAE8381643.1"/>
    <property type="molecule type" value="Genomic_DNA"/>
</dbReference>
<dbReference type="GO" id="GO:0008270">
    <property type="term" value="F:zinc ion binding"/>
    <property type="evidence" value="ECO:0007669"/>
    <property type="project" value="UniProtKB-KW"/>
</dbReference>
<dbReference type="InterPro" id="IPR036864">
    <property type="entry name" value="Zn2-C6_fun-type_DNA-bd_sf"/>
</dbReference>
<evidence type="ECO:0000256" key="7">
    <source>
        <dbReference type="ARBA" id="ARBA00023125"/>
    </source>
</evidence>
<keyword evidence="8" id="KW-0804">Transcription</keyword>
<dbReference type="GO" id="GO:0000785">
    <property type="term" value="C:chromatin"/>
    <property type="evidence" value="ECO:0007669"/>
    <property type="project" value="TreeGrafter"/>
</dbReference>
<evidence type="ECO:0000256" key="3">
    <source>
        <dbReference type="ARBA" id="ARBA00022737"/>
    </source>
</evidence>
<name>A0A5N7BIN5_9EURO</name>
<evidence type="ECO:0000313" key="11">
    <source>
        <dbReference type="EMBL" id="KAE8381643.1"/>
    </source>
</evidence>
<evidence type="ECO:0000256" key="5">
    <source>
        <dbReference type="ARBA" id="ARBA00022833"/>
    </source>
</evidence>
<dbReference type="CDD" id="cd00067">
    <property type="entry name" value="GAL4"/>
    <property type="match status" value="1"/>
</dbReference>
<dbReference type="GO" id="GO:0005634">
    <property type="term" value="C:nucleus"/>
    <property type="evidence" value="ECO:0007669"/>
    <property type="project" value="UniProtKB-SubCell"/>
</dbReference>
<keyword evidence="7" id="KW-0238">DNA-binding</keyword>
<keyword evidence="2" id="KW-0479">Metal-binding</keyword>
<keyword evidence="3" id="KW-0677">Repeat</keyword>
<dbReference type="GO" id="GO:0009893">
    <property type="term" value="P:positive regulation of metabolic process"/>
    <property type="evidence" value="ECO:0007669"/>
    <property type="project" value="UniProtKB-ARBA"/>
</dbReference>
<accession>A0A5N7BIN5</accession>
<dbReference type="AlphaFoldDB" id="A0A5N7BIN5"/>
<dbReference type="Proteomes" id="UP000326198">
    <property type="component" value="Unassembled WGS sequence"/>
</dbReference>
<dbReference type="PANTHER" id="PTHR40626">
    <property type="entry name" value="MIP31509P"/>
    <property type="match status" value="1"/>
</dbReference>
<dbReference type="PANTHER" id="PTHR40626:SF1">
    <property type="entry name" value="TRANSCRIPTION FACTOR WITH C2H2 AND ZN(2)-CYS(6) DNA BINDING DOMAIN (EUROFUNG)"/>
    <property type="match status" value="1"/>
</dbReference>
<organism evidence="11 12">
    <name type="scientific">Aspergillus bertholletiae</name>
    <dbReference type="NCBI Taxonomy" id="1226010"/>
    <lineage>
        <taxon>Eukaryota</taxon>
        <taxon>Fungi</taxon>
        <taxon>Dikarya</taxon>
        <taxon>Ascomycota</taxon>
        <taxon>Pezizomycotina</taxon>
        <taxon>Eurotiomycetes</taxon>
        <taxon>Eurotiomycetidae</taxon>
        <taxon>Eurotiales</taxon>
        <taxon>Aspergillaceae</taxon>
        <taxon>Aspergillus</taxon>
        <taxon>Aspergillus subgen. Circumdati</taxon>
    </lineage>
</organism>
<protein>
    <recommendedName>
        <fullName evidence="10">Zn(2)-C6 fungal-type domain-containing protein</fullName>
    </recommendedName>
</protein>
<evidence type="ECO:0000256" key="1">
    <source>
        <dbReference type="ARBA" id="ARBA00004123"/>
    </source>
</evidence>
<reference evidence="11 12" key="1">
    <citation type="submission" date="2019-04" db="EMBL/GenBank/DDBJ databases">
        <title>Friends and foes A comparative genomics studyof 23 Aspergillus species from section Flavi.</title>
        <authorList>
            <consortium name="DOE Joint Genome Institute"/>
            <person name="Kjaerbolling I."/>
            <person name="Vesth T."/>
            <person name="Frisvad J.C."/>
            <person name="Nybo J.L."/>
            <person name="Theobald S."/>
            <person name="Kildgaard S."/>
            <person name="Isbrandt T."/>
            <person name="Kuo A."/>
            <person name="Sato A."/>
            <person name="Lyhne E.K."/>
            <person name="Kogle M.E."/>
            <person name="Wiebenga A."/>
            <person name="Kun R.S."/>
            <person name="Lubbers R.J."/>
            <person name="Makela M.R."/>
            <person name="Barry K."/>
            <person name="Chovatia M."/>
            <person name="Clum A."/>
            <person name="Daum C."/>
            <person name="Haridas S."/>
            <person name="He G."/>
            <person name="LaButti K."/>
            <person name="Lipzen A."/>
            <person name="Mondo S."/>
            <person name="Riley R."/>
            <person name="Salamov A."/>
            <person name="Simmons B.A."/>
            <person name="Magnuson J.K."/>
            <person name="Henrissat B."/>
            <person name="Mortensen U.H."/>
            <person name="Larsen T.O."/>
            <person name="Devries R.P."/>
            <person name="Grigoriev I.V."/>
            <person name="Machida M."/>
            <person name="Baker S.E."/>
            <person name="Andersen M.R."/>
        </authorList>
    </citation>
    <scope>NUCLEOTIDE SEQUENCE [LARGE SCALE GENOMIC DNA]</scope>
    <source>
        <strain evidence="11 12">IBT 29228</strain>
    </source>
</reference>
<keyword evidence="6" id="KW-0805">Transcription regulation</keyword>
<gene>
    <name evidence="11" type="ORF">BDV26DRAFT_301237</name>
</gene>
<evidence type="ECO:0000256" key="4">
    <source>
        <dbReference type="ARBA" id="ARBA00022771"/>
    </source>
</evidence>
<dbReference type="PROSITE" id="PS50048">
    <property type="entry name" value="ZN2_CY6_FUNGAL_2"/>
    <property type="match status" value="1"/>
</dbReference>
<keyword evidence="12" id="KW-1185">Reference proteome</keyword>
<dbReference type="GO" id="GO:0006351">
    <property type="term" value="P:DNA-templated transcription"/>
    <property type="evidence" value="ECO:0007669"/>
    <property type="project" value="InterPro"/>
</dbReference>
<evidence type="ECO:0000259" key="10">
    <source>
        <dbReference type="PROSITE" id="PS50048"/>
    </source>
</evidence>
<evidence type="ECO:0000256" key="8">
    <source>
        <dbReference type="ARBA" id="ARBA00023163"/>
    </source>
</evidence>
<keyword evidence="5" id="KW-0862">Zinc</keyword>
<dbReference type="InterPro" id="IPR007219">
    <property type="entry name" value="XnlR_reg_dom"/>
</dbReference>
<evidence type="ECO:0000313" key="12">
    <source>
        <dbReference type="Proteomes" id="UP000326198"/>
    </source>
</evidence>
<evidence type="ECO:0000256" key="9">
    <source>
        <dbReference type="ARBA" id="ARBA00023242"/>
    </source>
</evidence>
<dbReference type="InterPro" id="IPR001138">
    <property type="entry name" value="Zn2Cys6_DnaBD"/>
</dbReference>
<feature type="domain" description="Zn(2)-C6 fungal-type" evidence="10">
    <location>
        <begin position="31"/>
        <end position="60"/>
    </location>
</feature>
<dbReference type="GO" id="GO:0000981">
    <property type="term" value="F:DNA-binding transcription factor activity, RNA polymerase II-specific"/>
    <property type="evidence" value="ECO:0007669"/>
    <property type="project" value="InterPro"/>
</dbReference>
<sequence length="560" mass="63654">MDVLRRHFQSCKQRGSSRIPSAGKRGRKRKACDACVDHRTQCDGEIPCETCLQRRSTCSLSHTKEQCGKSGCNRDEQEKPKYTNINKIPIHFLLNFSDPGTKTLYDFQQVLTGCDKGLGEDAQMPCSDNSKEPWMGLFHLFINTTELDRSNSDQCHLYGLADREELCNTISRVLRLMKPTFEPQINNRRQSTMDEAAHFFSPTNVTLFVSTFFEKSHKNSRFIHKASFNIHTISAQLLLTIVLMSATCVSPEDASTAERYSDIAENLIFDGLEFGQILNADSPLLTKANMEILQAAMLITVIQWSRHNVSIKRRIRTRRFPALVCAARALRLTQAINDTVRNPESLELDSYFHKESLVRTMSWIYLMDAHLVIYYRSPPQFKIAEACFGVPQNEELYDTMEPITWLNAPQDATGDGLTLPLKLFIQLLMDRDVGSFEGQLSRPCTFFSLFLLLGSLHCILFEFQALRTCVDVSGPLGCLDVALDRWKKMWDLSYMIVLPSDIRQSGFMVHALELWWVAKKLVQNPSGIYPETGLAVDSLSAFHEMFKALKGSDPTQRGEL</sequence>
<dbReference type="CDD" id="cd12148">
    <property type="entry name" value="fungal_TF_MHR"/>
    <property type="match status" value="1"/>
</dbReference>